<dbReference type="SMART" id="SM00233">
    <property type="entry name" value="PH"/>
    <property type="match status" value="1"/>
</dbReference>
<feature type="region of interest" description="Disordered" evidence="1">
    <location>
        <begin position="707"/>
        <end position="909"/>
    </location>
</feature>
<feature type="compositionally biased region" description="Low complexity" evidence="1">
    <location>
        <begin position="498"/>
        <end position="508"/>
    </location>
</feature>
<feature type="region of interest" description="Disordered" evidence="1">
    <location>
        <begin position="1239"/>
        <end position="1261"/>
    </location>
</feature>
<feature type="compositionally biased region" description="Pro residues" evidence="1">
    <location>
        <begin position="894"/>
        <end position="905"/>
    </location>
</feature>
<feature type="compositionally biased region" description="Pro residues" evidence="1">
    <location>
        <begin position="1806"/>
        <end position="1822"/>
    </location>
</feature>
<dbReference type="OrthoDB" id="550932at2759"/>
<dbReference type="InterPro" id="IPR001849">
    <property type="entry name" value="PH_domain"/>
</dbReference>
<feature type="region of interest" description="Disordered" evidence="1">
    <location>
        <begin position="1287"/>
        <end position="1414"/>
    </location>
</feature>
<feature type="compositionally biased region" description="Low complexity" evidence="1">
    <location>
        <begin position="858"/>
        <end position="871"/>
    </location>
</feature>
<proteinExistence type="predicted"/>
<feature type="region of interest" description="Disordered" evidence="1">
    <location>
        <begin position="1623"/>
        <end position="1642"/>
    </location>
</feature>
<feature type="region of interest" description="Disordered" evidence="1">
    <location>
        <begin position="376"/>
        <end position="522"/>
    </location>
</feature>
<feature type="region of interest" description="Disordered" evidence="1">
    <location>
        <begin position="237"/>
        <end position="303"/>
    </location>
</feature>
<feature type="compositionally biased region" description="Basic and acidic residues" evidence="1">
    <location>
        <begin position="756"/>
        <end position="774"/>
    </location>
</feature>
<feature type="compositionally biased region" description="Gly residues" evidence="1">
    <location>
        <begin position="244"/>
        <end position="263"/>
    </location>
</feature>
<feature type="region of interest" description="Disordered" evidence="1">
    <location>
        <begin position="557"/>
        <end position="654"/>
    </location>
</feature>
<feature type="domain" description="PH" evidence="2">
    <location>
        <begin position="133"/>
        <end position="235"/>
    </location>
</feature>
<feature type="compositionally biased region" description="Low complexity" evidence="1">
    <location>
        <begin position="603"/>
        <end position="624"/>
    </location>
</feature>
<dbReference type="Proteomes" id="UP000650467">
    <property type="component" value="Unassembled WGS sequence"/>
</dbReference>
<feature type="compositionally biased region" description="Gly residues" evidence="1">
    <location>
        <begin position="625"/>
        <end position="638"/>
    </location>
</feature>
<feature type="region of interest" description="Disordered" evidence="1">
    <location>
        <begin position="1683"/>
        <end position="1760"/>
    </location>
</feature>
<dbReference type="EMBL" id="JAEHOC010000008">
    <property type="protein sequence ID" value="KAG2439311.1"/>
    <property type="molecule type" value="Genomic_DNA"/>
</dbReference>
<feature type="compositionally biased region" description="Gly residues" evidence="1">
    <location>
        <begin position="1623"/>
        <end position="1637"/>
    </location>
</feature>
<feature type="compositionally biased region" description="Basic and acidic residues" evidence="1">
    <location>
        <begin position="1379"/>
        <end position="1404"/>
    </location>
</feature>
<feature type="compositionally biased region" description="Basic and acidic residues" evidence="1">
    <location>
        <begin position="1310"/>
        <end position="1334"/>
    </location>
</feature>
<gene>
    <name evidence="3" type="ORF">HXX76_004670</name>
</gene>
<feature type="region of interest" description="Disordered" evidence="1">
    <location>
        <begin position="984"/>
        <end position="1003"/>
    </location>
</feature>
<feature type="region of interest" description="Disordered" evidence="1">
    <location>
        <begin position="1545"/>
        <end position="1603"/>
    </location>
</feature>
<feature type="compositionally biased region" description="Low complexity" evidence="1">
    <location>
        <begin position="401"/>
        <end position="410"/>
    </location>
</feature>
<sequence>MEMGSVTGLGGETATLDLSKGLTPHYYFNFGVYLQVVGERRSTRAEERVLHFDLNFGALKLLAKESLKLTIKLDVINQIIFDDSEPRTVLISCHDDRRYLLDFQNPEENLLFRTAYAAVVENTFDISTFNRSLLLKGPVQKKKMRGFQDRYLILVPRKLYILSSKTSIYPRSVLSLLDANPRYDEARGTVHLDVMGKEYVFRATGGGGGGGGGEGHSREETLEWFVALAHGCGLPPMFMEDDGGNGPSRGSGGGGGGGGGGYGPSQFQQQPWHQAPTRDGGPGPGPGRSPRGPGSVASTAGFGPYGGGGGGGYYGGGDGAVSEAGSVRTAASRYTTGGFSYTAGPGGGGAAGGGGGGSPVVQAYARLGSIKSYRHTAGSPSFLKRSATGTGPRPGPGGPPTGSVSGPSGSHAAIPLPGMPPHARDRGGDDRGGVAAWHAAPMMAQSPGGGGGSGPRPPPGGDVGGDGNGGGNGGGGYRSPGVSPGRLARNGSLPGPLPLRAGLARAGRNGSMPGPGNAPAQPGVEVAYRFEGVTGPAPTASPPSFYDRHTATTARGIMRDKANTSPWLTDTGGPQDGTPRPRTPPAPRRAASPQSQHSHHAHQQSQHHQPAHQQRAYLPRSGGADNRGGGGGGGGGGYQSQQRGHGGDGNGFGGGDGGGGGGGYGHDGGGCGGYIPDYVAEVYGTDVDGLDEDPDEYEYGYQYGRYAASDGGRAGADRPPHRGGGGRGSEAARRPRSKVPRGGSGGVGGGDSSDVSSRDAKPPRRRGSADDRGNGRGVETPSPPAPAPQVRHGSASSTGSGGSSGHGATAAAAAASGRYASPLGSRSAHKASLPTVYERGDTDGESARPSPQQNHYHASPLASAAAAAGAARLNGYPVQSAPLHGSPPVAGGVPLPPPPPPPPGLSGPDPFELLADIQARLRSLSAESNAAAEAAEVAAKLGGDVRGGGGAAAAAGPNGGLSAAAVAALNAAAAATHVAPTTEGRTAAAPWSHSPLPYQARNTTGEDVTSTWLRNRQMSAWSTGTTDYASIMTPLQAQQALARAVAEPSGAPLPTHASIAGTAAAADLNGTAVAPPGYGSASGSSASGLGGYAGGSISAAGRGMPLTSLSAINGLPAAAGATASGEPWRAPAQSLGTLAAAAAAARGVGLGGPNAWRLRSEVIDTPLLKPSVIARNNSYLRGRINSIANGPGGPGRVAAADPLWGHRRGMALLQWTFANYESLLRDSRNMEPQVLLAAADDEMSSSQSASSGPGGGPQSTLFRSRRDRIASALTDWVHVRRAQPSLPWAPRAQPRGSAATASPASPRHLQPQERQRSPAERALEARRQQDDSARRSPGWSPVRRTPAGARQEQQRQPSPQQGRRGTYSSCYSDTDADADAGREAGRGRDDGRQRRGVDKRRAGRDAAGSDGENLDLELRHHETLDLDFDMTGVERGSDLLDTCDSDFPTLSAQHAAGAGGGHGLFAAAQPQPQGYSHVAAPTARVSGSGVAGGSSSTSGGGHAAVLELQQDISSVMPGMSLTLRVKRPNSPSAAATAATAGAAAAHPAPAPGFSFRPASPVSHMAGGAATPGRTTPNARPASPPHPQHALQQQHHHQHYQQAPEGAVTWSQLHSLLQTHLYGGGSSGSGNNSGGGAPAGAHSAAVASSGSRAAWDGPVSAASAPDGPAARALAAALLAPSMAAAPAPGSATTSAGGAPMSPTGEVYRPISNPLFHFSSAEASPDAPDYDGRGDVYTQHQHQPQYAGGAPEADDGNSFGRGGGGASGDIAVLLRALQQAGLALPADDTAVAALLQAGAQRDTRSQPPHSPPRAAPRAVSPPHPQRQHPHHPHHPHHQQPDLKLYLGSPAAAPASPARRPSISPMTPEASRSIQHAAAMAAEAATSAVTEAMSALGRIGSSYRAAAGGSEGSSPPRLSAGLAAAAAAAAPAWRHDGDAGRAEQSAEAGWRSREWERELEAEAAATATLQHGAGGSEGGGADGCQEGGGRWAAFARGDVDATAELRDVGNSDEGDVPSDSHRGGGGSAAAATASGMAYRAQSLQSLLQLVNTGRVPHEQLLGLLAHGGLSSVLRQQPQAQQPPPQQQQQPRQWQ</sequence>
<comment type="caution">
    <text evidence="3">The sequence shown here is derived from an EMBL/GenBank/DDBJ whole genome shotgun (WGS) entry which is preliminary data.</text>
</comment>
<feature type="compositionally biased region" description="Low complexity" evidence="1">
    <location>
        <begin position="1350"/>
        <end position="1365"/>
    </location>
</feature>
<evidence type="ECO:0000313" key="4">
    <source>
        <dbReference type="Proteomes" id="UP000650467"/>
    </source>
</evidence>
<feature type="compositionally biased region" description="Basic residues" evidence="1">
    <location>
        <begin position="1823"/>
        <end position="1835"/>
    </location>
</feature>
<organism evidence="3 4">
    <name type="scientific">Chlamydomonas incerta</name>
    <dbReference type="NCBI Taxonomy" id="51695"/>
    <lineage>
        <taxon>Eukaryota</taxon>
        <taxon>Viridiplantae</taxon>
        <taxon>Chlorophyta</taxon>
        <taxon>core chlorophytes</taxon>
        <taxon>Chlorophyceae</taxon>
        <taxon>CS clade</taxon>
        <taxon>Chlamydomonadales</taxon>
        <taxon>Chlamydomonadaceae</taxon>
        <taxon>Chlamydomonas</taxon>
    </lineage>
</organism>
<feature type="compositionally biased region" description="Low complexity" evidence="1">
    <location>
        <begin position="1683"/>
        <end position="1700"/>
    </location>
</feature>
<feature type="region of interest" description="Disordered" evidence="1">
    <location>
        <begin position="1932"/>
        <end position="1951"/>
    </location>
</feature>
<feature type="compositionally biased region" description="Gly residues" evidence="1">
    <location>
        <begin position="742"/>
        <end position="751"/>
    </location>
</feature>
<feature type="region of interest" description="Disordered" evidence="1">
    <location>
        <begin position="2069"/>
        <end position="2091"/>
    </location>
</feature>
<feature type="region of interest" description="Disordered" evidence="1">
    <location>
        <begin position="1797"/>
        <end position="1875"/>
    </location>
</feature>
<feature type="compositionally biased region" description="Gly residues" evidence="1">
    <location>
        <begin position="461"/>
        <end position="478"/>
    </location>
</feature>
<feature type="region of interest" description="Disordered" evidence="1">
    <location>
        <begin position="2004"/>
        <end position="2026"/>
    </location>
</feature>
<evidence type="ECO:0000313" key="3">
    <source>
        <dbReference type="EMBL" id="KAG2439311.1"/>
    </source>
</evidence>
<feature type="compositionally biased region" description="Basic and acidic residues" evidence="1">
    <location>
        <begin position="422"/>
        <end position="432"/>
    </location>
</feature>
<accession>A0A835TJ16</accession>
<protein>
    <recommendedName>
        <fullName evidence="2">PH domain-containing protein</fullName>
    </recommendedName>
</protein>
<reference evidence="3" key="1">
    <citation type="journal article" date="2020" name="bioRxiv">
        <title>Comparative genomics of Chlamydomonas.</title>
        <authorList>
            <person name="Craig R.J."/>
            <person name="Hasan A.R."/>
            <person name="Ness R.W."/>
            <person name="Keightley P.D."/>
        </authorList>
    </citation>
    <scope>NUCLEOTIDE SEQUENCE</scope>
    <source>
        <strain evidence="3">SAG 7.73</strain>
    </source>
</reference>
<name>A0A835TJ16_CHLIN</name>
<feature type="compositionally biased region" description="Low complexity" evidence="1">
    <location>
        <begin position="806"/>
        <end position="817"/>
    </location>
</feature>
<evidence type="ECO:0000256" key="1">
    <source>
        <dbReference type="SAM" id="MobiDB-lite"/>
    </source>
</evidence>
<keyword evidence="4" id="KW-1185">Reference proteome</keyword>
<evidence type="ECO:0000259" key="2">
    <source>
        <dbReference type="SMART" id="SM00233"/>
    </source>
</evidence>
<feature type="compositionally biased region" description="Low complexity" evidence="1">
    <location>
        <begin position="1846"/>
        <end position="1862"/>
    </location>
</feature>